<keyword evidence="2" id="KW-1185">Reference proteome</keyword>
<evidence type="ECO:0000313" key="1">
    <source>
        <dbReference type="EMBL" id="MFC4590037.1"/>
    </source>
</evidence>
<proteinExistence type="predicted"/>
<protein>
    <submittedName>
        <fullName evidence="1">Sulfotransferase family protein</fullName>
        <ecNumber evidence="1">2.8.2.-</ecNumber>
    </submittedName>
</protein>
<dbReference type="EC" id="2.8.2.-" evidence="1"/>
<accession>A0ABV9EKR0</accession>
<dbReference type="Proteomes" id="UP001595891">
    <property type="component" value="Unassembled WGS sequence"/>
</dbReference>
<dbReference type="SUPFAM" id="SSF52540">
    <property type="entry name" value="P-loop containing nucleoside triphosphate hydrolases"/>
    <property type="match status" value="1"/>
</dbReference>
<dbReference type="RefSeq" id="WP_262848654.1">
    <property type="nucleotide sequence ID" value="NZ_JANZYP010000076.1"/>
</dbReference>
<name>A0ABV9EKR0_9ACTN</name>
<dbReference type="GO" id="GO:0016740">
    <property type="term" value="F:transferase activity"/>
    <property type="evidence" value="ECO:0007669"/>
    <property type="project" value="UniProtKB-KW"/>
</dbReference>
<dbReference type="EMBL" id="JBHSFN010000020">
    <property type="protein sequence ID" value="MFC4590037.1"/>
    <property type="molecule type" value="Genomic_DNA"/>
</dbReference>
<reference evidence="2" key="1">
    <citation type="journal article" date="2019" name="Int. J. Syst. Evol. Microbiol.">
        <title>The Global Catalogue of Microorganisms (GCM) 10K type strain sequencing project: providing services to taxonomists for standard genome sequencing and annotation.</title>
        <authorList>
            <consortium name="The Broad Institute Genomics Platform"/>
            <consortium name="The Broad Institute Genome Sequencing Center for Infectious Disease"/>
            <person name="Wu L."/>
            <person name="Ma J."/>
        </authorList>
    </citation>
    <scope>NUCLEOTIDE SEQUENCE [LARGE SCALE GENOMIC DNA]</scope>
    <source>
        <strain evidence="2">CCUG 49560</strain>
    </source>
</reference>
<sequence length="294" mass="31925">MRPPTHILVVNGIKVRRPVFVLGAPHSGADLLARALKRSPGFHVTMGRAAVAHVVYAFARRPSIMRRTGGGAVRVLRDALAEAWQIVPGACAECPASCREAGAVTGPGPCVSPGTIVRFGDANPDLLYSAPVLLQAFPDARFVQLIRDARDVTADMLADRASMRWFRPSMLSDETEFPNPFLGVNASEHREKWSAMELAGKCALRWRSAVRLSAALRQEVPRDQLLTVRYEDMAGSPGETIAAISGFLETRVSKVALYGAAAPKVGSWRARLRPDDASLVEKVAKEEMARLGYL</sequence>
<dbReference type="Pfam" id="PF13469">
    <property type="entry name" value="Sulfotransfer_3"/>
    <property type="match status" value="2"/>
</dbReference>
<gene>
    <name evidence="1" type="ORF">ACFO8L_28370</name>
</gene>
<evidence type="ECO:0000313" key="2">
    <source>
        <dbReference type="Proteomes" id="UP001595891"/>
    </source>
</evidence>
<keyword evidence="1" id="KW-0808">Transferase</keyword>
<organism evidence="1 2">
    <name type="scientific">Sphaerisporangium corydalis</name>
    <dbReference type="NCBI Taxonomy" id="1441875"/>
    <lineage>
        <taxon>Bacteria</taxon>
        <taxon>Bacillati</taxon>
        <taxon>Actinomycetota</taxon>
        <taxon>Actinomycetes</taxon>
        <taxon>Streptosporangiales</taxon>
        <taxon>Streptosporangiaceae</taxon>
        <taxon>Sphaerisporangium</taxon>
    </lineage>
</organism>
<comment type="caution">
    <text evidence="1">The sequence shown here is derived from an EMBL/GenBank/DDBJ whole genome shotgun (WGS) entry which is preliminary data.</text>
</comment>
<dbReference type="Gene3D" id="3.40.50.300">
    <property type="entry name" value="P-loop containing nucleotide triphosphate hydrolases"/>
    <property type="match status" value="1"/>
</dbReference>
<dbReference type="InterPro" id="IPR027417">
    <property type="entry name" value="P-loop_NTPase"/>
</dbReference>